<reference evidence="5" key="2">
    <citation type="submission" date="2025-09" db="UniProtKB">
        <authorList>
            <consortium name="Ensembl"/>
        </authorList>
    </citation>
    <scope>IDENTIFICATION</scope>
</reference>
<organism evidence="5 6">
    <name type="scientific">Pelusios castaneus</name>
    <name type="common">West African mud turtle</name>
    <dbReference type="NCBI Taxonomy" id="367368"/>
    <lineage>
        <taxon>Eukaryota</taxon>
        <taxon>Metazoa</taxon>
        <taxon>Chordata</taxon>
        <taxon>Craniata</taxon>
        <taxon>Vertebrata</taxon>
        <taxon>Euteleostomi</taxon>
        <taxon>Archelosauria</taxon>
        <taxon>Testudinata</taxon>
        <taxon>Testudines</taxon>
        <taxon>Pleurodira</taxon>
        <taxon>Pelomedusidae</taxon>
        <taxon>Pelusios</taxon>
    </lineage>
</organism>
<reference evidence="5" key="1">
    <citation type="submission" date="2025-08" db="UniProtKB">
        <authorList>
            <consortium name="Ensembl"/>
        </authorList>
    </citation>
    <scope>IDENTIFICATION</scope>
</reference>
<evidence type="ECO:0000313" key="5">
    <source>
        <dbReference type="Ensembl" id="ENSPCEP00000005023.1"/>
    </source>
</evidence>
<comment type="similarity">
    <text evidence="4">Belongs to the adenylate kinase family.</text>
</comment>
<dbReference type="GO" id="GO:0006139">
    <property type="term" value="P:nucleobase-containing compound metabolic process"/>
    <property type="evidence" value="ECO:0007669"/>
    <property type="project" value="InterPro"/>
</dbReference>
<proteinExistence type="inferred from homology"/>
<keyword evidence="3 4" id="KW-0418">Kinase</keyword>
<evidence type="ECO:0000256" key="2">
    <source>
        <dbReference type="ARBA" id="ARBA00022741"/>
    </source>
</evidence>
<evidence type="ECO:0008006" key="7">
    <source>
        <dbReference type="Google" id="ProtNLM"/>
    </source>
</evidence>
<evidence type="ECO:0000256" key="3">
    <source>
        <dbReference type="ARBA" id="ARBA00022777"/>
    </source>
</evidence>
<evidence type="ECO:0000313" key="6">
    <source>
        <dbReference type="Proteomes" id="UP000694393"/>
    </source>
</evidence>
<dbReference type="Gene3D" id="3.40.50.300">
    <property type="entry name" value="P-loop containing nucleotide triphosphate hydrolases"/>
    <property type="match status" value="1"/>
</dbReference>
<evidence type="ECO:0000256" key="1">
    <source>
        <dbReference type="ARBA" id="ARBA00022679"/>
    </source>
</evidence>
<dbReference type="InterPro" id="IPR027417">
    <property type="entry name" value="P-loop_NTPase"/>
</dbReference>
<dbReference type="Ensembl" id="ENSPCET00000005200.1">
    <property type="protein sequence ID" value="ENSPCEP00000005023.1"/>
    <property type="gene ID" value="ENSPCEG00000004080.1"/>
</dbReference>
<dbReference type="InterPro" id="IPR000850">
    <property type="entry name" value="Adenylat/UMP-CMP_kin"/>
</dbReference>
<name>A0A8C8VG37_9SAUR</name>
<keyword evidence="6" id="KW-1185">Reference proteome</keyword>
<dbReference type="Proteomes" id="UP000694393">
    <property type="component" value="Unplaced"/>
</dbReference>
<dbReference type="PANTHER" id="PTHR23359">
    <property type="entry name" value="NUCLEOTIDE KINASE"/>
    <property type="match status" value="1"/>
</dbReference>
<dbReference type="Pfam" id="PF00406">
    <property type="entry name" value="ADK"/>
    <property type="match status" value="1"/>
</dbReference>
<sequence length="158" mass="17146">MLAFVESQPRSAAPFTPRILLCGPPGSGKSLQAALLAQKYGVVNVGCGQLLKEAVAEKSKVGELIKPYFESGCPVADNLVLKLLRERLDRLDCTSFGWVLHGFPRDADQAELLQNADPFFFLFRGAPSPRASSPDRASLALPSSLGRRTWLVAVFCRA</sequence>
<evidence type="ECO:0000256" key="4">
    <source>
        <dbReference type="RuleBase" id="RU003330"/>
    </source>
</evidence>
<keyword evidence="1 4" id="KW-0808">Transferase</keyword>
<dbReference type="PRINTS" id="PR00094">
    <property type="entry name" value="ADENYLTKNASE"/>
</dbReference>
<dbReference type="CDD" id="cd01428">
    <property type="entry name" value="ADK"/>
    <property type="match status" value="1"/>
</dbReference>
<protein>
    <recommendedName>
        <fullName evidence="7">Nucleoside-diphosphate kinase</fullName>
    </recommendedName>
</protein>
<dbReference type="GO" id="GO:0005524">
    <property type="term" value="F:ATP binding"/>
    <property type="evidence" value="ECO:0007669"/>
    <property type="project" value="InterPro"/>
</dbReference>
<dbReference type="GO" id="GO:0019205">
    <property type="term" value="F:nucleobase-containing compound kinase activity"/>
    <property type="evidence" value="ECO:0007669"/>
    <property type="project" value="InterPro"/>
</dbReference>
<dbReference type="SUPFAM" id="SSF52540">
    <property type="entry name" value="P-loop containing nucleoside triphosphate hydrolases"/>
    <property type="match status" value="1"/>
</dbReference>
<accession>A0A8C8VG37</accession>
<keyword evidence="2" id="KW-0547">Nucleotide-binding</keyword>
<dbReference type="AlphaFoldDB" id="A0A8C8VG37"/>